<feature type="transmembrane region" description="Helical" evidence="1">
    <location>
        <begin position="188"/>
        <end position="209"/>
    </location>
</feature>
<gene>
    <name evidence="2" type="ORF">DSTB1V02_LOCUS12969</name>
</gene>
<feature type="transmembrane region" description="Helical" evidence="1">
    <location>
        <begin position="28"/>
        <end position="47"/>
    </location>
</feature>
<proteinExistence type="predicted"/>
<feature type="transmembrane region" description="Helical" evidence="1">
    <location>
        <begin position="215"/>
        <end position="235"/>
    </location>
</feature>
<dbReference type="AlphaFoldDB" id="A0A7R9AFE0"/>
<keyword evidence="1" id="KW-0812">Transmembrane</keyword>
<keyword evidence="1" id="KW-1133">Transmembrane helix</keyword>
<dbReference type="OrthoDB" id="6134459at2759"/>
<keyword evidence="1" id="KW-0472">Membrane</keyword>
<dbReference type="PANTHER" id="PTHR45902:SF4">
    <property type="entry name" value="G-PROTEIN COUPLED RECEPTORS FAMILY 2 PROFILE 2 DOMAIN-CONTAINING PROTEIN"/>
    <property type="match status" value="1"/>
</dbReference>
<dbReference type="Proteomes" id="UP000677054">
    <property type="component" value="Unassembled WGS sequence"/>
</dbReference>
<sequence length="248" mass="28462">MRNINGTMDPIVIICGPRSFDPLRPDSVVSLVAAGVQLITFLLLLFLTQERKSFPGKIRLLYVGITCRPRTYLRILLAERDELRSMVDPQVMSDGLGLYIKLFFLMGLTWLVVLFGYIFMKTKVFLLIATILESVQGVFIFFIVCKKDTMQYMRRTSQEWFSRFRQRAESSSSTGGTVESQSTQPFGLYIKLFVLMGLTWLVGLCSYFMEEEVFSYVEVILQSSQGAFIFLIFMCKDTMPLVKKTSQN</sequence>
<feature type="transmembrane region" description="Helical" evidence="1">
    <location>
        <begin position="125"/>
        <end position="145"/>
    </location>
</feature>
<reference evidence="2" key="1">
    <citation type="submission" date="2020-11" db="EMBL/GenBank/DDBJ databases">
        <authorList>
            <person name="Tran Van P."/>
        </authorList>
    </citation>
    <scope>NUCLEOTIDE SEQUENCE</scope>
</reference>
<organism evidence="2">
    <name type="scientific">Darwinula stevensoni</name>
    <dbReference type="NCBI Taxonomy" id="69355"/>
    <lineage>
        <taxon>Eukaryota</taxon>
        <taxon>Metazoa</taxon>
        <taxon>Ecdysozoa</taxon>
        <taxon>Arthropoda</taxon>
        <taxon>Crustacea</taxon>
        <taxon>Oligostraca</taxon>
        <taxon>Ostracoda</taxon>
        <taxon>Podocopa</taxon>
        <taxon>Podocopida</taxon>
        <taxon>Darwinulocopina</taxon>
        <taxon>Darwinuloidea</taxon>
        <taxon>Darwinulidae</taxon>
        <taxon>Darwinula</taxon>
    </lineage>
</organism>
<accession>A0A7R9AFE0</accession>
<name>A0A7R9AFE0_9CRUS</name>
<keyword evidence="3" id="KW-1185">Reference proteome</keyword>
<dbReference type="EMBL" id="LR904991">
    <property type="protein sequence ID" value="CAD7253219.1"/>
    <property type="molecule type" value="Genomic_DNA"/>
</dbReference>
<dbReference type="Gene3D" id="1.20.1070.10">
    <property type="entry name" value="Rhodopsin 7-helix transmembrane proteins"/>
    <property type="match status" value="2"/>
</dbReference>
<protein>
    <submittedName>
        <fullName evidence="2">Uncharacterized protein</fullName>
    </submittedName>
</protein>
<dbReference type="InterPro" id="IPR053231">
    <property type="entry name" value="GPCR_LN-TM7"/>
</dbReference>
<dbReference type="PANTHER" id="PTHR45902">
    <property type="entry name" value="LATROPHILIN RECEPTOR-LIKE PROTEIN A"/>
    <property type="match status" value="1"/>
</dbReference>
<evidence type="ECO:0000313" key="2">
    <source>
        <dbReference type="EMBL" id="CAD7253219.1"/>
    </source>
</evidence>
<feature type="transmembrane region" description="Helical" evidence="1">
    <location>
        <begin position="98"/>
        <end position="119"/>
    </location>
</feature>
<evidence type="ECO:0000256" key="1">
    <source>
        <dbReference type="SAM" id="Phobius"/>
    </source>
</evidence>
<dbReference type="EMBL" id="CAJPEV010005474">
    <property type="protein sequence ID" value="CAG0903197.1"/>
    <property type="molecule type" value="Genomic_DNA"/>
</dbReference>
<evidence type="ECO:0000313" key="3">
    <source>
        <dbReference type="Proteomes" id="UP000677054"/>
    </source>
</evidence>